<sequence>MWQQSVGLRGSPQCARVQFRPRNIERNPGTSSPTRRCSSNPWGYVALFKAATFRSGPETKMGILGTQVPPGDVAAIRRATRRTLKRLHSGPETKTGTPSPTRRRGSNPQGHVVRPNVPAFRSASWDLESHQETWQQSRVHAACPKAPAFRSGPETKTGILGP</sequence>
<name>A0AAV7VG09_PLEWA</name>
<reference evidence="2" key="1">
    <citation type="journal article" date="2022" name="bioRxiv">
        <title>Sequencing and chromosome-scale assembly of the giantPleurodeles waltlgenome.</title>
        <authorList>
            <person name="Brown T."/>
            <person name="Elewa A."/>
            <person name="Iarovenko S."/>
            <person name="Subramanian E."/>
            <person name="Araus A.J."/>
            <person name="Petzold A."/>
            <person name="Susuki M."/>
            <person name="Suzuki K.-i.T."/>
            <person name="Hayashi T."/>
            <person name="Toyoda A."/>
            <person name="Oliveira C."/>
            <person name="Osipova E."/>
            <person name="Leigh N.D."/>
            <person name="Simon A."/>
            <person name="Yun M.H."/>
        </authorList>
    </citation>
    <scope>NUCLEOTIDE SEQUENCE</scope>
    <source>
        <strain evidence="2">20211129_DDA</strain>
        <tissue evidence="2">Liver</tissue>
    </source>
</reference>
<evidence type="ECO:0000313" key="3">
    <source>
        <dbReference type="Proteomes" id="UP001066276"/>
    </source>
</evidence>
<protein>
    <submittedName>
        <fullName evidence="2">Uncharacterized protein</fullName>
    </submittedName>
</protein>
<feature type="region of interest" description="Disordered" evidence="1">
    <location>
        <begin position="82"/>
        <end position="116"/>
    </location>
</feature>
<feature type="region of interest" description="Disordered" evidence="1">
    <location>
        <begin position="138"/>
        <end position="162"/>
    </location>
</feature>
<keyword evidence="3" id="KW-1185">Reference proteome</keyword>
<evidence type="ECO:0000313" key="2">
    <source>
        <dbReference type="EMBL" id="KAJ1199163.1"/>
    </source>
</evidence>
<organism evidence="2 3">
    <name type="scientific">Pleurodeles waltl</name>
    <name type="common">Iberian ribbed newt</name>
    <dbReference type="NCBI Taxonomy" id="8319"/>
    <lineage>
        <taxon>Eukaryota</taxon>
        <taxon>Metazoa</taxon>
        <taxon>Chordata</taxon>
        <taxon>Craniata</taxon>
        <taxon>Vertebrata</taxon>
        <taxon>Euteleostomi</taxon>
        <taxon>Amphibia</taxon>
        <taxon>Batrachia</taxon>
        <taxon>Caudata</taxon>
        <taxon>Salamandroidea</taxon>
        <taxon>Salamandridae</taxon>
        <taxon>Pleurodelinae</taxon>
        <taxon>Pleurodeles</taxon>
    </lineage>
</organism>
<proteinExistence type="predicted"/>
<dbReference type="EMBL" id="JANPWB010000003">
    <property type="protein sequence ID" value="KAJ1199163.1"/>
    <property type="molecule type" value="Genomic_DNA"/>
</dbReference>
<accession>A0AAV7VG09</accession>
<comment type="caution">
    <text evidence="2">The sequence shown here is derived from an EMBL/GenBank/DDBJ whole genome shotgun (WGS) entry which is preliminary data.</text>
</comment>
<dbReference type="Proteomes" id="UP001066276">
    <property type="component" value="Chromosome 2_1"/>
</dbReference>
<evidence type="ECO:0000256" key="1">
    <source>
        <dbReference type="SAM" id="MobiDB-lite"/>
    </source>
</evidence>
<dbReference type="AlphaFoldDB" id="A0AAV7VG09"/>
<gene>
    <name evidence="2" type="ORF">NDU88_003001</name>
</gene>